<protein>
    <recommendedName>
        <fullName evidence="3">Phenazine biosynthesis protein</fullName>
    </recommendedName>
</protein>
<evidence type="ECO:0008006" key="3">
    <source>
        <dbReference type="Google" id="ProtNLM"/>
    </source>
</evidence>
<dbReference type="NCBIfam" id="TIGR00654">
    <property type="entry name" value="PhzF_family"/>
    <property type="match status" value="1"/>
</dbReference>
<organism evidence="1 2">
    <name type="scientific">Marasmius tenuissimus</name>
    <dbReference type="NCBI Taxonomy" id="585030"/>
    <lineage>
        <taxon>Eukaryota</taxon>
        <taxon>Fungi</taxon>
        <taxon>Dikarya</taxon>
        <taxon>Basidiomycota</taxon>
        <taxon>Agaricomycotina</taxon>
        <taxon>Agaricomycetes</taxon>
        <taxon>Agaricomycetidae</taxon>
        <taxon>Agaricales</taxon>
        <taxon>Marasmiineae</taxon>
        <taxon>Marasmiaceae</taxon>
        <taxon>Marasmius</taxon>
    </lineage>
</organism>
<proteinExistence type="predicted"/>
<dbReference type="PANTHER" id="PTHR13774">
    <property type="entry name" value="PHENAZINE BIOSYNTHESIS PROTEIN"/>
    <property type="match status" value="1"/>
</dbReference>
<evidence type="ECO:0000313" key="2">
    <source>
        <dbReference type="Proteomes" id="UP001437256"/>
    </source>
</evidence>
<dbReference type="Proteomes" id="UP001437256">
    <property type="component" value="Unassembled WGS sequence"/>
</dbReference>
<dbReference type="PANTHER" id="PTHR13774:SF32">
    <property type="entry name" value="ANTISENSE-ENHANCING SEQUENCE 1"/>
    <property type="match status" value="1"/>
</dbReference>
<keyword evidence="2" id="KW-1185">Reference proteome</keyword>
<name>A0ABR2ZUS3_9AGAR</name>
<gene>
    <name evidence="1" type="ORF">AAF712_008211</name>
</gene>
<dbReference type="SUPFAM" id="SSF54506">
    <property type="entry name" value="Diaminopimelate epimerase-like"/>
    <property type="match status" value="1"/>
</dbReference>
<accession>A0ABR2ZUS3</accession>
<dbReference type="Pfam" id="PF02567">
    <property type="entry name" value="PhzC-PhzF"/>
    <property type="match status" value="1"/>
</dbReference>
<comment type="caution">
    <text evidence="1">The sequence shown here is derived from an EMBL/GenBank/DDBJ whole genome shotgun (WGS) entry which is preliminary data.</text>
</comment>
<dbReference type="EMBL" id="JBBXMP010000056">
    <property type="protein sequence ID" value="KAL0064814.1"/>
    <property type="molecule type" value="Genomic_DNA"/>
</dbReference>
<dbReference type="PIRSF" id="PIRSF016184">
    <property type="entry name" value="PhzC_PhzF"/>
    <property type="match status" value="1"/>
</dbReference>
<sequence length="317" mass="34897">MSLKLQYFVYDVFTTTAFQGNPLAVVRVPATASIAQTHKQTIAREFNFSETTFVHEDSESQAQSVFRTDIFTPYRELPFAGHPTIGTSFHLLSNRPNISDITLQIKAGDTPAVRSGYEGSVRLQVPVDFKVHAPLEVDQLLAHQTRLARDDLKDGHLTPIASIVKGMTFFLLELNSVDALGRMNAYPVGAVSVPSTHLGAWTPDSDNVRTNVYVYAYTHLEEKNNDQSTTRIRTRMFSRGGFEDPGTGSAASTLAGYLALKKGKGQWRFQITQGVEMRRTCDIAVVVEIGDGDVVKSVQLEGNAVKVMEGVVQVTDL</sequence>
<evidence type="ECO:0000313" key="1">
    <source>
        <dbReference type="EMBL" id="KAL0064814.1"/>
    </source>
</evidence>
<reference evidence="1 2" key="1">
    <citation type="submission" date="2024-05" db="EMBL/GenBank/DDBJ databases">
        <title>A draft genome resource for the thread blight pathogen Marasmius tenuissimus strain MS-2.</title>
        <authorList>
            <person name="Yulfo-Soto G.E."/>
            <person name="Baruah I.K."/>
            <person name="Amoako-Attah I."/>
            <person name="Bukari Y."/>
            <person name="Meinhardt L.W."/>
            <person name="Bailey B.A."/>
            <person name="Cohen S.P."/>
        </authorList>
    </citation>
    <scope>NUCLEOTIDE SEQUENCE [LARGE SCALE GENOMIC DNA]</scope>
    <source>
        <strain evidence="1 2">MS-2</strain>
    </source>
</reference>
<dbReference type="InterPro" id="IPR003719">
    <property type="entry name" value="Phenazine_PhzF-like"/>
</dbReference>
<dbReference type="Gene3D" id="3.10.310.10">
    <property type="entry name" value="Diaminopimelate Epimerase, Chain A, domain 1"/>
    <property type="match status" value="2"/>
</dbReference>